<dbReference type="PANTHER" id="PTHR30385">
    <property type="entry name" value="SIGMA FACTOR F FLAGELLAR"/>
    <property type="match status" value="1"/>
</dbReference>
<organism evidence="8 9">
    <name type="scientific">Knoellia koreensis</name>
    <dbReference type="NCBI Taxonomy" id="2730921"/>
    <lineage>
        <taxon>Bacteria</taxon>
        <taxon>Bacillati</taxon>
        <taxon>Actinomycetota</taxon>
        <taxon>Actinomycetes</taxon>
        <taxon>Micrococcales</taxon>
        <taxon>Intrasporangiaceae</taxon>
        <taxon>Knoellia</taxon>
    </lineage>
</organism>
<dbReference type="InterPro" id="IPR000943">
    <property type="entry name" value="RNA_pol_sigma70"/>
</dbReference>
<keyword evidence="2" id="KW-0731">Sigma factor</keyword>
<dbReference type="InterPro" id="IPR014284">
    <property type="entry name" value="RNA_pol_sigma-70_dom"/>
</dbReference>
<feature type="domain" description="RNA polymerase sigma-70 region 2" evidence="6">
    <location>
        <begin position="46"/>
        <end position="111"/>
    </location>
</feature>
<dbReference type="InterPro" id="IPR013324">
    <property type="entry name" value="RNA_pol_sigma_r3/r4-like"/>
</dbReference>
<dbReference type="RefSeq" id="WP_171242173.1">
    <property type="nucleotide sequence ID" value="NZ_JABEPQ010000001.1"/>
</dbReference>
<dbReference type="Pfam" id="PF04545">
    <property type="entry name" value="Sigma70_r4"/>
    <property type="match status" value="1"/>
</dbReference>
<keyword evidence="3" id="KW-0238">DNA-binding</keyword>
<sequence length="261" mass="29089">MEPRTTFADPSALTSTDRVEQLLDELGRCKRSAARRALEQELVTLTLDMADSAARRYRGRGIDQDDLTQVARLALVKAIRGYNSDKGNAFAAYAVPTVLGELKRHFRDHGWAVRPPRRLQEARAAIATTHERLRHELMREPTEAEIAAAVGATPSLLDSARTATRVYRTTSLESGGADGLPLQVPDERDEMEAVVTRHALHSALLQLTDREQRILHLRFVEERTQAEIGAEIGVSQMQVSRLLTGILERLRHTLVDTEEAA</sequence>
<keyword evidence="4" id="KW-0804">Transcription</keyword>
<evidence type="ECO:0000256" key="2">
    <source>
        <dbReference type="ARBA" id="ARBA00023082"/>
    </source>
</evidence>
<feature type="domain" description="RNA polymerase sigma-70 region 4" evidence="7">
    <location>
        <begin position="203"/>
        <end position="252"/>
    </location>
</feature>
<dbReference type="Proteomes" id="UP000588586">
    <property type="component" value="Unassembled WGS sequence"/>
</dbReference>
<keyword evidence="1" id="KW-0805">Transcription regulation</keyword>
<dbReference type="InterPro" id="IPR007630">
    <property type="entry name" value="RNA_pol_sigma70_r4"/>
</dbReference>
<accession>A0A849HKD1</accession>
<dbReference type="CDD" id="cd06171">
    <property type="entry name" value="Sigma70_r4"/>
    <property type="match status" value="1"/>
</dbReference>
<dbReference type="GO" id="GO:0003677">
    <property type="term" value="F:DNA binding"/>
    <property type="evidence" value="ECO:0007669"/>
    <property type="project" value="UniProtKB-KW"/>
</dbReference>
<proteinExistence type="predicted"/>
<evidence type="ECO:0000256" key="3">
    <source>
        <dbReference type="ARBA" id="ARBA00023125"/>
    </source>
</evidence>
<keyword evidence="9" id="KW-1185">Reference proteome</keyword>
<evidence type="ECO:0000259" key="5">
    <source>
        <dbReference type="Pfam" id="PF04539"/>
    </source>
</evidence>
<reference evidence="8 9" key="1">
    <citation type="submission" date="2020-04" db="EMBL/GenBank/DDBJ databases">
        <title>Knoellia sp. isolate from air conditioner.</title>
        <authorList>
            <person name="Chea S."/>
            <person name="Kim D.-U."/>
        </authorList>
    </citation>
    <scope>NUCLEOTIDE SEQUENCE [LARGE SCALE GENOMIC DNA]</scope>
    <source>
        <strain evidence="8 9">DB2414S</strain>
    </source>
</reference>
<dbReference type="Gene3D" id="1.20.120.1810">
    <property type="match status" value="1"/>
</dbReference>
<evidence type="ECO:0000313" key="9">
    <source>
        <dbReference type="Proteomes" id="UP000588586"/>
    </source>
</evidence>
<dbReference type="InterPro" id="IPR007627">
    <property type="entry name" value="RNA_pol_sigma70_r2"/>
</dbReference>
<dbReference type="SUPFAM" id="SSF88659">
    <property type="entry name" value="Sigma3 and sigma4 domains of RNA polymerase sigma factors"/>
    <property type="match status" value="2"/>
</dbReference>
<dbReference type="SUPFAM" id="SSF88946">
    <property type="entry name" value="Sigma2 domain of RNA polymerase sigma factors"/>
    <property type="match status" value="1"/>
</dbReference>
<dbReference type="GO" id="GO:0006352">
    <property type="term" value="P:DNA-templated transcription initiation"/>
    <property type="evidence" value="ECO:0007669"/>
    <property type="project" value="InterPro"/>
</dbReference>
<dbReference type="PANTHER" id="PTHR30385:SF4">
    <property type="entry name" value="RNA POLYMERASE SIGMA-E FACTOR"/>
    <property type="match status" value="1"/>
</dbReference>
<protein>
    <submittedName>
        <fullName evidence="8">Sigma-70 family RNA polymerase sigma factor</fullName>
    </submittedName>
</protein>
<dbReference type="Pfam" id="PF04539">
    <property type="entry name" value="Sigma70_r3"/>
    <property type="match status" value="1"/>
</dbReference>
<dbReference type="NCBIfam" id="TIGR02937">
    <property type="entry name" value="sigma70-ECF"/>
    <property type="match status" value="1"/>
</dbReference>
<dbReference type="PRINTS" id="PR00046">
    <property type="entry name" value="SIGMA70FCT"/>
</dbReference>
<evidence type="ECO:0000256" key="4">
    <source>
        <dbReference type="ARBA" id="ARBA00023163"/>
    </source>
</evidence>
<name>A0A849HKD1_9MICO</name>
<comment type="caution">
    <text evidence="8">The sequence shown here is derived from an EMBL/GenBank/DDBJ whole genome shotgun (WGS) entry which is preliminary data.</text>
</comment>
<evidence type="ECO:0000256" key="1">
    <source>
        <dbReference type="ARBA" id="ARBA00023015"/>
    </source>
</evidence>
<evidence type="ECO:0000259" key="7">
    <source>
        <dbReference type="Pfam" id="PF04545"/>
    </source>
</evidence>
<evidence type="ECO:0000313" key="8">
    <source>
        <dbReference type="EMBL" id="NNM45107.1"/>
    </source>
</evidence>
<evidence type="ECO:0000259" key="6">
    <source>
        <dbReference type="Pfam" id="PF04542"/>
    </source>
</evidence>
<feature type="domain" description="RNA polymerase sigma-70 region 3" evidence="5">
    <location>
        <begin position="121"/>
        <end position="187"/>
    </location>
</feature>
<dbReference type="Gene3D" id="1.20.140.160">
    <property type="match status" value="1"/>
</dbReference>
<dbReference type="Pfam" id="PF04542">
    <property type="entry name" value="Sigma70_r2"/>
    <property type="match status" value="1"/>
</dbReference>
<dbReference type="EMBL" id="JABEPQ010000001">
    <property type="protein sequence ID" value="NNM45107.1"/>
    <property type="molecule type" value="Genomic_DNA"/>
</dbReference>
<dbReference type="InterPro" id="IPR007624">
    <property type="entry name" value="RNA_pol_sigma70_r3"/>
</dbReference>
<dbReference type="GO" id="GO:0016987">
    <property type="term" value="F:sigma factor activity"/>
    <property type="evidence" value="ECO:0007669"/>
    <property type="project" value="UniProtKB-KW"/>
</dbReference>
<dbReference type="InterPro" id="IPR013325">
    <property type="entry name" value="RNA_pol_sigma_r2"/>
</dbReference>
<gene>
    <name evidence="8" type="ORF">HJG52_03690</name>
</gene>
<dbReference type="AlphaFoldDB" id="A0A849HKD1"/>